<dbReference type="Proteomes" id="UP000011866">
    <property type="component" value="Chromosome"/>
</dbReference>
<name>M5DPF3_9GAMM</name>
<proteinExistence type="predicted"/>
<accession>M5DPF3</accession>
<keyword evidence="1" id="KW-0732">Signal</keyword>
<evidence type="ECO:0000256" key="1">
    <source>
        <dbReference type="SAM" id="SignalP"/>
    </source>
</evidence>
<dbReference type="KEGG" id="tol:TOL_0568"/>
<reference evidence="2 3" key="1">
    <citation type="journal article" date="2013" name="Genome Announc.">
        <title>Genome Sequence of Thalassolituus oleivorans MIL-1 (DSM 14913T).</title>
        <authorList>
            <person name="Golyshin P.N."/>
            <person name="Werner J."/>
            <person name="Chernikova T.N."/>
            <person name="Tran H."/>
            <person name="Ferrer M."/>
            <person name="Yakimov M.M."/>
            <person name="Teeling H."/>
            <person name="Golyshina O.V."/>
        </authorList>
    </citation>
    <scope>NUCLEOTIDE SEQUENCE [LARGE SCALE GENOMIC DNA]</scope>
    <source>
        <strain evidence="2 3">MIL-1</strain>
    </source>
</reference>
<keyword evidence="3" id="KW-1185">Reference proteome</keyword>
<dbReference type="AlphaFoldDB" id="M5DPF3"/>
<organism evidence="2 3">
    <name type="scientific">Thalassolituus oleivorans MIL-1</name>
    <dbReference type="NCBI Taxonomy" id="1298593"/>
    <lineage>
        <taxon>Bacteria</taxon>
        <taxon>Pseudomonadati</taxon>
        <taxon>Pseudomonadota</taxon>
        <taxon>Gammaproteobacteria</taxon>
        <taxon>Oceanospirillales</taxon>
        <taxon>Oceanospirillaceae</taxon>
        <taxon>Thalassolituus</taxon>
    </lineage>
</organism>
<dbReference type="RefSeq" id="WP_015485744.1">
    <property type="nucleotide sequence ID" value="NC_020888.1"/>
</dbReference>
<dbReference type="EMBL" id="HF680312">
    <property type="protein sequence ID" value="CCU71007.1"/>
    <property type="molecule type" value="Genomic_DNA"/>
</dbReference>
<dbReference type="HOGENOM" id="CLU_164836_0_0_6"/>
<dbReference type="GeneID" id="79175546"/>
<evidence type="ECO:0000313" key="2">
    <source>
        <dbReference type="EMBL" id="CCU71007.1"/>
    </source>
</evidence>
<dbReference type="eggNOG" id="ENOG5032T4I">
    <property type="taxonomic scope" value="Bacteria"/>
</dbReference>
<sequence length="119" mass="13712">MKRLIIAPLLLGALLFQAQVMAHGGEDPVEELKKRDRAITHAQSEFAISQSNTEKLKLLDTQINALNHKILVLRNLMAKDYPHVKEGMSKYKLDYMESMDESLIQTRVLLRQLEQVIER</sequence>
<gene>
    <name evidence="2" type="ORF">TOL_0568</name>
</gene>
<feature type="signal peptide" evidence="1">
    <location>
        <begin position="1"/>
        <end position="22"/>
    </location>
</feature>
<feature type="chain" id="PRO_5004065427" evidence="1">
    <location>
        <begin position="23"/>
        <end position="119"/>
    </location>
</feature>
<protein>
    <submittedName>
        <fullName evidence="2">Uncharacterized protein</fullName>
    </submittedName>
</protein>
<dbReference type="STRING" id="187493.CN03_15210"/>
<evidence type="ECO:0000313" key="3">
    <source>
        <dbReference type="Proteomes" id="UP000011866"/>
    </source>
</evidence>